<dbReference type="AlphaFoldDB" id="A0A545UBN7"/>
<keyword evidence="1" id="KW-0472">Membrane</keyword>
<feature type="transmembrane region" description="Helical" evidence="1">
    <location>
        <begin position="149"/>
        <end position="172"/>
    </location>
</feature>
<feature type="transmembrane region" description="Helical" evidence="1">
    <location>
        <begin position="65"/>
        <end position="86"/>
    </location>
</feature>
<reference evidence="2 3" key="1">
    <citation type="submission" date="2019-07" db="EMBL/GenBank/DDBJ databases">
        <title>Draft genome for Aliikangiella sp. M105.</title>
        <authorList>
            <person name="Wang G."/>
        </authorList>
    </citation>
    <scope>NUCLEOTIDE SEQUENCE [LARGE SCALE GENOMIC DNA]</scope>
    <source>
        <strain evidence="2 3">M105</strain>
    </source>
</reference>
<gene>
    <name evidence="2" type="ORF">FLL46_13770</name>
</gene>
<evidence type="ECO:0000313" key="2">
    <source>
        <dbReference type="EMBL" id="TQV86880.1"/>
    </source>
</evidence>
<dbReference type="EMBL" id="VIKS01000009">
    <property type="protein sequence ID" value="TQV86880.1"/>
    <property type="molecule type" value="Genomic_DNA"/>
</dbReference>
<feature type="transmembrane region" description="Helical" evidence="1">
    <location>
        <begin position="124"/>
        <end position="143"/>
    </location>
</feature>
<evidence type="ECO:0000256" key="1">
    <source>
        <dbReference type="SAM" id="Phobius"/>
    </source>
</evidence>
<accession>A0A545UBN7</accession>
<protein>
    <submittedName>
        <fullName evidence="2">Uncharacterized protein</fullName>
    </submittedName>
</protein>
<dbReference type="OrthoDB" id="9833730at2"/>
<keyword evidence="3" id="KW-1185">Reference proteome</keyword>
<dbReference type="Proteomes" id="UP000315439">
    <property type="component" value="Unassembled WGS sequence"/>
</dbReference>
<keyword evidence="1" id="KW-1133">Transmembrane helix</keyword>
<name>A0A545UBN7_9GAMM</name>
<keyword evidence="1" id="KW-0812">Transmembrane</keyword>
<organism evidence="2 3">
    <name type="scientific">Aliikangiella coralliicola</name>
    <dbReference type="NCBI Taxonomy" id="2592383"/>
    <lineage>
        <taxon>Bacteria</taxon>
        <taxon>Pseudomonadati</taxon>
        <taxon>Pseudomonadota</taxon>
        <taxon>Gammaproteobacteria</taxon>
        <taxon>Oceanospirillales</taxon>
        <taxon>Pleioneaceae</taxon>
        <taxon>Aliikangiella</taxon>
    </lineage>
</organism>
<proteinExistence type="predicted"/>
<evidence type="ECO:0000313" key="3">
    <source>
        <dbReference type="Proteomes" id="UP000315439"/>
    </source>
</evidence>
<feature type="transmembrane region" description="Helical" evidence="1">
    <location>
        <begin position="36"/>
        <end position="59"/>
    </location>
</feature>
<comment type="caution">
    <text evidence="2">The sequence shown here is derived from an EMBL/GenBank/DDBJ whole genome shotgun (WGS) entry which is preliminary data.</text>
</comment>
<sequence length="192" mass="23018">MSEPDKDWEALQSEWQTFQPDIQKIKKKINWVTWRMWSILAFDVVAILSYFPFLYFIVMKEDKSWIFYSWYYFLGILLIYGVYLDFKIRLPILRFQGESAKAVLQLYLKRTEAGVVIGKIGKNFCWLLLVGFWLWFTANRFLLPEDPKASSLGFLVFGTLWIGGIGVICFWYQKKKEKEQEKLQVLWQDYLD</sequence>
<dbReference type="RefSeq" id="WP_142894320.1">
    <property type="nucleotide sequence ID" value="NZ_ML660165.1"/>
</dbReference>